<dbReference type="OrthoDB" id="8526323at2"/>
<keyword evidence="3" id="KW-1185">Reference proteome</keyword>
<sequence>METVQIQDSPAGNELSPLDLFRVDAYALLGSLLAQAPTEELLSWLQSIELIDDPQSSMREAWSVLQMAAGRADPDQVSDEYHQLFIGIGRGELLPYGSWYLTGFLMEKPLVELRNDLDALGIERDPEVREPEDHIAALCQVMAMLVSPDQNGGDQGPAQQFFERHLATWWRRFSQDLQHSQTAHFYSAVGRFAELFFEQEALLFSRR</sequence>
<dbReference type="InterPro" id="IPR020945">
    <property type="entry name" value="DMSO/NO3_reduct_chaperone"/>
</dbReference>
<dbReference type="InterPro" id="IPR036411">
    <property type="entry name" value="TorD-like_sf"/>
</dbReference>
<gene>
    <name evidence="2" type="ORF">DV711_10140</name>
</gene>
<protein>
    <submittedName>
        <fullName evidence="2">Molecular chaperone</fullName>
    </submittedName>
</protein>
<dbReference type="Proteomes" id="UP000253769">
    <property type="component" value="Unassembled WGS sequence"/>
</dbReference>
<name>A0A369WLY2_9GAMM</name>
<comment type="caution">
    <text evidence="2">The sequence shown here is derived from an EMBL/GenBank/DDBJ whole genome shotgun (WGS) entry which is preliminary data.</text>
</comment>
<organism evidence="2 3">
    <name type="scientific">Motiliproteus coralliicola</name>
    <dbReference type="NCBI Taxonomy" id="2283196"/>
    <lineage>
        <taxon>Bacteria</taxon>
        <taxon>Pseudomonadati</taxon>
        <taxon>Pseudomonadota</taxon>
        <taxon>Gammaproteobacteria</taxon>
        <taxon>Oceanospirillales</taxon>
        <taxon>Oceanospirillaceae</taxon>
        <taxon>Motiliproteus</taxon>
    </lineage>
</organism>
<evidence type="ECO:0000313" key="3">
    <source>
        <dbReference type="Proteomes" id="UP000253769"/>
    </source>
</evidence>
<dbReference type="AlphaFoldDB" id="A0A369WLY2"/>
<dbReference type="InterPro" id="IPR050289">
    <property type="entry name" value="TorD/DmsD_chaperones"/>
</dbReference>
<reference evidence="2 3" key="1">
    <citation type="submission" date="2018-07" db="EMBL/GenBank/DDBJ databases">
        <title>Motiliproteus coralliicola sp. nov., a bacterium isolated from Coral.</title>
        <authorList>
            <person name="Wang G."/>
        </authorList>
    </citation>
    <scope>NUCLEOTIDE SEQUENCE [LARGE SCALE GENOMIC DNA]</scope>
    <source>
        <strain evidence="2 3">C34</strain>
    </source>
</reference>
<keyword evidence="1" id="KW-0143">Chaperone</keyword>
<dbReference type="PANTHER" id="PTHR34227">
    <property type="entry name" value="CHAPERONE PROTEIN YCDY"/>
    <property type="match status" value="1"/>
</dbReference>
<evidence type="ECO:0000313" key="2">
    <source>
        <dbReference type="EMBL" id="RDE23080.1"/>
    </source>
</evidence>
<dbReference type="PANTHER" id="PTHR34227:SF1">
    <property type="entry name" value="DIMETHYL SULFOXIDE REDUCTASE CHAPERONE-RELATED"/>
    <property type="match status" value="1"/>
</dbReference>
<accession>A0A369WLY2</accession>
<dbReference type="Gene3D" id="1.10.3480.10">
    <property type="entry name" value="TorD-like"/>
    <property type="match status" value="1"/>
</dbReference>
<dbReference type="EMBL" id="QQOH01000002">
    <property type="protein sequence ID" value="RDE23080.1"/>
    <property type="molecule type" value="Genomic_DNA"/>
</dbReference>
<dbReference type="SUPFAM" id="SSF89155">
    <property type="entry name" value="TorD-like"/>
    <property type="match status" value="1"/>
</dbReference>
<proteinExistence type="predicted"/>
<dbReference type="Pfam" id="PF02613">
    <property type="entry name" value="Nitrate_red_del"/>
    <property type="match status" value="1"/>
</dbReference>
<evidence type="ECO:0000256" key="1">
    <source>
        <dbReference type="ARBA" id="ARBA00023186"/>
    </source>
</evidence>